<dbReference type="EMBL" id="DUZY01000001">
    <property type="protein sequence ID" value="DAD18611.1"/>
    <property type="molecule type" value="Genomic_DNA"/>
</dbReference>
<dbReference type="Proteomes" id="UP000607653">
    <property type="component" value="Unassembled WGS sequence"/>
</dbReference>
<keyword evidence="2" id="KW-1185">Reference proteome</keyword>
<evidence type="ECO:0000313" key="1">
    <source>
        <dbReference type="EMBL" id="DAD18611.1"/>
    </source>
</evidence>
<name>A0A822XHJ5_NELNU</name>
<gene>
    <name evidence="1" type="ORF">HUJ06_020074</name>
</gene>
<comment type="caution">
    <text evidence="1">The sequence shown here is derived from an EMBL/GenBank/DDBJ whole genome shotgun (WGS) entry which is preliminary data.</text>
</comment>
<dbReference type="AlphaFoldDB" id="A0A822XHJ5"/>
<reference evidence="1 2" key="1">
    <citation type="journal article" date="2020" name="Mol. Biol. Evol.">
        <title>Distinct Expression and Methylation Patterns for Genes with Different Fates following a Single Whole-Genome Duplication in Flowering Plants.</title>
        <authorList>
            <person name="Shi T."/>
            <person name="Rahmani R.S."/>
            <person name="Gugger P.F."/>
            <person name="Wang M."/>
            <person name="Li H."/>
            <person name="Zhang Y."/>
            <person name="Li Z."/>
            <person name="Wang Q."/>
            <person name="Van de Peer Y."/>
            <person name="Marchal K."/>
            <person name="Chen J."/>
        </authorList>
    </citation>
    <scope>NUCLEOTIDE SEQUENCE [LARGE SCALE GENOMIC DNA]</scope>
    <source>
        <tissue evidence="1">Leaf</tissue>
    </source>
</reference>
<protein>
    <submittedName>
        <fullName evidence="1">Uncharacterized protein</fullName>
    </submittedName>
</protein>
<evidence type="ECO:0000313" key="2">
    <source>
        <dbReference type="Proteomes" id="UP000607653"/>
    </source>
</evidence>
<organism evidence="1 2">
    <name type="scientific">Nelumbo nucifera</name>
    <name type="common">Sacred lotus</name>
    <dbReference type="NCBI Taxonomy" id="4432"/>
    <lineage>
        <taxon>Eukaryota</taxon>
        <taxon>Viridiplantae</taxon>
        <taxon>Streptophyta</taxon>
        <taxon>Embryophyta</taxon>
        <taxon>Tracheophyta</taxon>
        <taxon>Spermatophyta</taxon>
        <taxon>Magnoliopsida</taxon>
        <taxon>Proteales</taxon>
        <taxon>Nelumbonaceae</taxon>
        <taxon>Nelumbo</taxon>
    </lineage>
</organism>
<sequence length="44" mass="5102">MIFLVIHFPWQVVLLNQVTTKFNEGSYQLTLALGNCILYFLLIS</sequence>
<accession>A0A822XHJ5</accession>
<proteinExistence type="predicted"/>